<sequence length="37" mass="4085">MKIILLYFVTRITLNDSEIGGGKPASRRMGGMRSICV</sequence>
<name>A0A2P9HHA7_9HYPH</name>
<evidence type="ECO:0000313" key="2">
    <source>
        <dbReference type="Proteomes" id="UP000246073"/>
    </source>
</evidence>
<reference evidence="2" key="1">
    <citation type="submission" date="2017-12" db="EMBL/GenBank/DDBJ databases">
        <authorList>
            <person name="Diaz M."/>
        </authorList>
    </citation>
    <scope>NUCLEOTIDE SEQUENCE [LARGE SCALE GENOMIC DNA]</scope>
    <source>
        <strain evidence="2">FI11154</strain>
    </source>
</reference>
<gene>
    <name evidence="1" type="ORF">OHAE_3423</name>
</gene>
<evidence type="ECO:0000313" key="1">
    <source>
        <dbReference type="EMBL" id="SPL63491.1"/>
    </source>
</evidence>
<dbReference type="AlphaFoldDB" id="A0A2P9HHA7"/>
<proteinExistence type="predicted"/>
<dbReference type="EMBL" id="OOFM01000004">
    <property type="protein sequence ID" value="SPL63491.1"/>
    <property type="molecule type" value="Genomic_DNA"/>
</dbReference>
<dbReference type="Proteomes" id="UP000246073">
    <property type="component" value="Unassembled WGS sequence"/>
</dbReference>
<organism evidence="1 2">
    <name type="scientific">Ochrobactrum soli</name>
    <dbReference type="NCBI Taxonomy" id="2448455"/>
    <lineage>
        <taxon>Bacteria</taxon>
        <taxon>Pseudomonadati</taxon>
        <taxon>Pseudomonadota</taxon>
        <taxon>Alphaproteobacteria</taxon>
        <taxon>Hyphomicrobiales</taxon>
        <taxon>Brucellaceae</taxon>
        <taxon>Brucella/Ochrobactrum group</taxon>
        <taxon>Ochrobactrum</taxon>
    </lineage>
</organism>
<accession>A0A2P9HHA7</accession>
<protein>
    <submittedName>
        <fullName evidence="1">Uncharacterized protein</fullName>
    </submittedName>
</protein>